<dbReference type="PROSITE" id="PS50801">
    <property type="entry name" value="STAS"/>
    <property type="match status" value="1"/>
</dbReference>
<dbReference type="InterPro" id="IPR058548">
    <property type="entry name" value="MlaB-like_STAS"/>
</dbReference>
<reference evidence="4 5" key="1">
    <citation type="submission" date="2024-09" db="EMBL/GenBank/DDBJ databases">
        <authorList>
            <person name="Sun Q."/>
            <person name="Mori K."/>
        </authorList>
    </citation>
    <scope>NUCLEOTIDE SEQUENCE [LARGE SCALE GENOMIC DNA]</scope>
    <source>
        <strain evidence="4 5">TBRC 7907</strain>
    </source>
</reference>
<accession>A0ABV5ZRB3</accession>
<dbReference type="Gene3D" id="3.30.750.24">
    <property type="entry name" value="STAS domain"/>
    <property type="match status" value="1"/>
</dbReference>
<dbReference type="EMBL" id="JBHLZU010000002">
    <property type="protein sequence ID" value="MFB9902955.1"/>
    <property type="molecule type" value="Genomic_DNA"/>
</dbReference>
<gene>
    <name evidence="4" type="ORF">ACFFQA_03310</name>
</gene>
<keyword evidence="5" id="KW-1185">Reference proteome</keyword>
<evidence type="ECO:0000256" key="2">
    <source>
        <dbReference type="RuleBase" id="RU003749"/>
    </source>
</evidence>
<dbReference type="PANTHER" id="PTHR33495">
    <property type="entry name" value="ANTI-SIGMA FACTOR ANTAGONIST TM_1081-RELATED-RELATED"/>
    <property type="match status" value="1"/>
</dbReference>
<dbReference type="InterPro" id="IPR002645">
    <property type="entry name" value="STAS_dom"/>
</dbReference>
<dbReference type="Proteomes" id="UP001589693">
    <property type="component" value="Unassembled WGS sequence"/>
</dbReference>
<evidence type="ECO:0000313" key="5">
    <source>
        <dbReference type="Proteomes" id="UP001589693"/>
    </source>
</evidence>
<evidence type="ECO:0000259" key="3">
    <source>
        <dbReference type="PROSITE" id="PS50801"/>
    </source>
</evidence>
<feature type="domain" description="STAS" evidence="3">
    <location>
        <begin position="6"/>
        <end position="119"/>
    </location>
</feature>
<dbReference type="NCBIfam" id="TIGR00377">
    <property type="entry name" value="ant_ant_sig"/>
    <property type="match status" value="1"/>
</dbReference>
<evidence type="ECO:0000256" key="1">
    <source>
        <dbReference type="ARBA" id="ARBA00009013"/>
    </source>
</evidence>
<dbReference type="CDD" id="cd07043">
    <property type="entry name" value="STAS_anti-anti-sigma_factors"/>
    <property type="match status" value="1"/>
</dbReference>
<evidence type="ECO:0000313" key="4">
    <source>
        <dbReference type="EMBL" id="MFB9902955.1"/>
    </source>
</evidence>
<sequence>MAPEPLTVDVDDEPTPACLRLTGELDYATAPLLRQELDTLFIAGHGSLVLDLTELGFCDSAGLAAILTGYRGCREAGGRLLLVGVDAQLEKVLRVTGLLSALTEPQPEQSDDADAGVPS</sequence>
<dbReference type="Pfam" id="PF13466">
    <property type="entry name" value="STAS_2"/>
    <property type="match status" value="1"/>
</dbReference>
<dbReference type="SUPFAM" id="SSF52091">
    <property type="entry name" value="SpoIIaa-like"/>
    <property type="match status" value="1"/>
</dbReference>
<organism evidence="4 5">
    <name type="scientific">Allokutzneria oryzae</name>
    <dbReference type="NCBI Taxonomy" id="1378989"/>
    <lineage>
        <taxon>Bacteria</taxon>
        <taxon>Bacillati</taxon>
        <taxon>Actinomycetota</taxon>
        <taxon>Actinomycetes</taxon>
        <taxon>Pseudonocardiales</taxon>
        <taxon>Pseudonocardiaceae</taxon>
        <taxon>Allokutzneria</taxon>
    </lineage>
</organism>
<name>A0ABV5ZRB3_9PSEU</name>
<dbReference type="RefSeq" id="WP_377850055.1">
    <property type="nucleotide sequence ID" value="NZ_JBHLZU010000002.1"/>
</dbReference>
<proteinExistence type="inferred from homology"/>
<comment type="similarity">
    <text evidence="1 2">Belongs to the anti-sigma-factor antagonist family.</text>
</comment>
<dbReference type="InterPro" id="IPR036513">
    <property type="entry name" value="STAS_dom_sf"/>
</dbReference>
<protein>
    <recommendedName>
        <fullName evidence="2">Anti-sigma factor antagonist</fullName>
    </recommendedName>
</protein>
<comment type="caution">
    <text evidence="4">The sequence shown here is derived from an EMBL/GenBank/DDBJ whole genome shotgun (WGS) entry which is preliminary data.</text>
</comment>
<dbReference type="InterPro" id="IPR003658">
    <property type="entry name" value="Anti-sigma_ant"/>
</dbReference>